<protein>
    <submittedName>
        <fullName evidence="5">Transcriptional regulator</fullName>
    </submittedName>
</protein>
<accession>A0A2N7AR43</accession>
<comment type="caution">
    <text evidence="5">The sequence shown here is derived from an EMBL/GenBank/DDBJ whole genome shotgun (WGS) entry which is preliminary data.</text>
</comment>
<evidence type="ECO:0000313" key="6">
    <source>
        <dbReference type="Proteomes" id="UP000235649"/>
    </source>
</evidence>
<gene>
    <name evidence="5" type="ORF">CBP76_12925</name>
</gene>
<dbReference type="SUPFAM" id="SSF64288">
    <property type="entry name" value="Chorismate lyase-like"/>
    <property type="match status" value="1"/>
</dbReference>
<dbReference type="InterPro" id="IPR028978">
    <property type="entry name" value="Chorismate_lyase_/UTRA_dom_sf"/>
</dbReference>
<dbReference type="InterPro" id="IPR036388">
    <property type="entry name" value="WH-like_DNA-bd_sf"/>
</dbReference>
<dbReference type="PRINTS" id="PR00035">
    <property type="entry name" value="HTHGNTR"/>
</dbReference>
<dbReference type="InterPro" id="IPR036390">
    <property type="entry name" value="WH_DNA-bd_sf"/>
</dbReference>
<evidence type="ECO:0000259" key="4">
    <source>
        <dbReference type="PROSITE" id="PS50949"/>
    </source>
</evidence>
<dbReference type="PANTHER" id="PTHR44846:SF1">
    <property type="entry name" value="MANNOSYL-D-GLYCERATE TRANSPORT_METABOLISM SYSTEM REPRESSOR MNGR-RELATED"/>
    <property type="match status" value="1"/>
</dbReference>
<reference evidence="5 6" key="1">
    <citation type="submission" date="2017-05" db="EMBL/GenBank/DDBJ databases">
        <title>Lactobacillus nurukis nov., sp. nov., isolated from nuruk.</title>
        <authorList>
            <person name="Kim S.-J."/>
        </authorList>
    </citation>
    <scope>NUCLEOTIDE SEQUENCE [LARGE SCALE GENOMIC DNA]</scope>
    <source>
        <strain evidence="5 6">SYF10-1a</strain>
    </source>
</reference>
<dbReference type="CDD" id="cd07377">
    <property type="entry name" value="WHTH_GntR"/>
    <property type="match status" value="1"/>
</dbReference>
<dbReference type="InterPro" id="IPR050679">
    <property type="entry name" value="Bact_HTH_transcr_reg"/>
</dbReference>
<dbReference type="PROSITE" id="PS50949">
    <property type="entry name" value="HTH_GNTR"/>
    <property type="match status" value="1"/>
</dbReference>
<name>A0A2N7AR43_9LACO</name>
<dbReference type="InterPro" id="IPR011663">
    <property type="entry name" value="UTRA"/>
</dbReference>
<evidence type="ECO:0000256" key="1">
    <source>
        <dbReference type="ARBA" id="ARBA00023015"/>
    </source>
</evidence>
<evidence type="ECO:0000313" key="5">
    <source>
        <dbReference type="EMBL" id="PMD67823.1"/>
    </source>
</evidence>
<dbReference type="SUPFAM" id="SSF46785">
    <property type="entry name" value="Winged helix' DNA-binding domain"/>
    <property type="match status" value="1"/>
</dbReference>
<dbReference type="Proteomes" id="UP000235649">
    <property type="component" value="Unassembled WGS sequence"/>
</dbReference>
<dbReference type="GO" id="GO:0003700">
    <property type="term" value="F:DNA-binding transcription factor activity"/>
    <property type="evidence" value="ECO:0007669"/>
    <property type="project" value="InterPro"/>
</dbReference>
<dbReference type="GO" id="GO:0003677">
    <property type="term" value="F:DNA binding"/>
    <property type="evidence" value="ECO:0007669"/>
    <property type="project" value="UniProtKB-KW"/>
</dbReference>
<dbReference type="InterPro" id="IPR000524">
    <property type="entry name" value="Tscrpt_reg_HTH_GntR"/>
</dbReference>
<dbReference type="SMART" id="SM00345">
    <property type="entry name" value="HTH_GNTR"/>
    <property type="match status" value="1"/>
</dbReference>
<dbReference type="EMBL" id="NIPR01000064">
    <property type="protein sequence ID" value="PMD67823.1"/>
    <property type="molecule type" value="Genomic_DNA"/>
</dbReference>
<dbReference type="GO" id="GO:0045892">
    <property type="term" value="P:negative regulation of DNA-templated transcription"/>
    <property type="evidence" value="ECO:0007669"/>
    <property type="project" value="TreeGrafter"/>
</dbReference>
<dbReference type="OrthoDB" id="9815017at2"/>
<dbReference type="Gene3D" id="1.10.10.10">
    <property type="entry name" value="Winged helix-like DNA-binding domain superfamily/Winged helix DNA-binding domain"/>
    <property type="match status" value="1"/>
</dbReference>
<dbReference type="SMART" id="SM00866">
    <property type="entry name" value="UTRA"/>
    <property type="match status" value="1"/>
</dbReference>
<evidence type="ECO:0000256" key="3">
    <source>
        <dbReference type="ARBA" id="ARBA00023163"/>
    </source>
</evidence>
<sequence>MDSKNLPKHTLIENDILSKIKNGTYKPNTLIPKEIELMEIYGVSRPTVRQAIQSLVNKGLLAKRKKRGTIVCQSKISQEFTHIIESYNDEVKNKGLTPKTHVILLQKELPSQEVCDNLQITKDEFVYKLVRLRYADEQPIVLVTSYIPNKIFPKLNEFNFEDVSLYSALDDNNYPILQVRRKLEVLSADETTSDLLNIDENDPIFYFHTVGLTKNNVPAEYSIAKYRGDINSFEIYIQR</sequence>
<keyword evidence="2" id="KW-0238">DNA-binding</keyword>
<dbReference type="PANTHER" id="PTHR44846">
    <property type="entry name" value="MANNOSYL-D-GLYCERATE TRANSPORT/METABOLISM SYSTEM REPRESSOR MNGR-RELATED"/>
    <property type="match status" value="1"/>
</dbReference>
<keyword evidence="3" id="KW-0804">Transcription</keyword>
<dbReference type="Gene3D" id="3.40.1410.10">
    <property type="entry name" value="Chorismate lyase-like"/>
    <property type="match status" value="1"/>
</dbReference>
<dbReference type="Pfam" id="PF00392">
    <property type="entry name" value="GntR"/>
    <property type="match status" value="1"/>
</dbReference>
<evidence type="ECO:0000256" key="2">
    <source>
        <dbReference type="ARBA" id="ARBA00023125"/>
    </source>
</evidence>
<dbReference type="RefSeq" id="WP_102197272.1">
    <property type="nucleotide sequence ID" value="NZ_NIPR01000064.1"/>
</dbReference>
<keyword evidence="6" id="KW-1185">Reference proteome</keyword>
<dbReference type="AlphaFoldDB" id="A0A2N7AR43"/>
<organism evidence="5 6">
    <name type="scientific">Companilactobacillus nuruki</name>
    <dbReference type="NCBI Taxonomy" id="1993540"/>
    <lineage>
        <taxon>Bacteria</taxon>
        <taxon>Bacillati</taxon>
        <taxon>Bacillota</taxon>
        <taxon>Bacilli</taxon>
        <taxon>Lactobacillales</taxon>
        <taxon>Lactobacillaceae</taxon>
        <taxon>Companilactobacillus</taxon>
    </lineage>
</organism>
<dbReference type="Pfam" id="PF07702">
    <property type="entry name" value="UTRA"/>
    <property type="match status" value="1"/>
</dbReference>
<feature type="domain" description="HTH gntR-type" evidence="4">
    <location>
        <begin position="6"/>
        <end position="74"/>
    </location>
</feature>
<keyword evidence="1" id="KW-0805">Transcription regulation</keyword>
<proteinExistence type="predicted"/>